<evidence type="ECO:0000256" key="1">
    <source>
        <dbReference type="SAM" id="MobiDB-lite"/>
    </source>
</evidence>
<gene>
    <name evidence="2" type="ORF">QVD17_35423</name>
</gene>
<comment type="caution">
    <text evidence="2">The sequence shown here is derived from an EMBL/GenBank/DDBJ whole genome shotgun (WGS) entry which is preliminary data.</text>
</comment>
<dbReference type="PANTHER" id="PTHR33401:SF2">
    <property type="entry name" value="OS03G0138400 PROTEIN"/>
    <property type="match status" value="1"/>
</dbReference>
<dbReference type="AlphaFoldDB" id="A0AAD8JZX4"/>
<evidence type="ECO:0000313" key="2">
    <source>
        <dbReference type="EMBL" id="KAK1413647.1"/>
    </source>
</evidence>
<dbReference type="EMBL" id="JAUHHV010000009">
    <property type="protein sequence ID" value="KAK1413647.1"/>
    <property type="molecule type" value="Genomic_DNA"/>
</dbReference>
<name>A0AAD8JZX4_TARER</name>
<organism evidence="2 3">
    <name type="scientific">Tagetes erecta</name>
    <name type="common">African marigold</name>
    <dbReference type="NCBI Taxonomy" id="13708"/>
    <lineage>
        <taxon>Eukaryota</taxon>
        <taxon>Viridiplantae</taxon>
        <taxon>Streptophyta</taxon>
        <taxon>Embryophyta</taxon>
        <taxon>Tracheophyta</taxon>
        <taxon>Spermatophyta</taxon>
        <taxon>Magnoliopsida</taxon>
        <taxon>eudicotyledons</taxon>
        <taxon>Gunneridae</taxon>
        <taxon>Pentapetalae</taxon>
        <taxon>asterids</taxon>
        <taxon>campanulids</taxon>
        <taxon>Asterales</taxon>
        <taxon>Asteraceae</taxon>
        <taxon>Asteroideae</taxon>
        <taxon>Heliantheae alliance</taxon>
        <taxon>Tageteae</taxon>
        <taxon>Tagetes</taxon>
    </lineage>
</organism>
<sequence length="94" mass="10548">MDEPGMESKLVANGNKEKSAVNDGNDKVEDEDDESKKLLLPNKGGLSKKSGNKHRKVQWNDRNGYKLTEVLEYQPSDVSDSEDEDEDTCICNIM</sequence>
<feature type="region of interest" description="Disordered" evidence="1">
    <location>
        <begin position="1"/>
        <end position="61"/>
    </location>
</feature>
<evidence type="ECO:0000313" key="3">
    <source>
        <dbReference type="Proteomes" id="UP001229421"/>
    </source>
</evidence>
<protein>
    <submittedName>
        <fullName evidence="2">Uncharacterized protein</fullName>
    </submittedName>
</protein>
<feature type="compositionally biased region" description="Basic and acidic residues" evidence="1">
    <location>
        <begin position="15"/>
        <end position="27"/>
    </location>
</feature>
<proteinExistence type="predicted"/>
<dbReference type="PANTHER" id="PTHR33401">
    <property type="entry name" value="LIGHT-HARVESTING COMPLEX-LIKE PROTEIN OHP2, CHLOROPLASTIC"/>
    <property type="match status" value="1"/>
</dbReference>
<dbReference type="Proteomes" id="UP001229421">
    <property type="component" value="Unassembled WGS sequence"/>
</dbReference>
<accession>A0AAD8JZX4</accession>
<reference evidence="2" key="1">
    <citation type="journal article" date="2023" name="bioRxiv">
        <title>Improved chromosome-level genome assembly for marigold (Tagetes erecta).</title>
        <authorList>
            <person name="Jiang F."/>
            <person name="Yuan L."/>
            <person name="Wang S."/>
            <person name="Wang H."/>
            <person name="Xu D."/>
            <person name="Wang A."/>
            <person name="Fan W."/>
        </authorList>
    </citation>
    <scope>NUCLEOTIDE SEQUENCE</scope>
    <source>
        <strain evidence="2">WSJ</strain>
        <tissue evidence="2">Leaf</tissue>
    </source>
</reference>
<keyword evidence="3" id="KW-1185">Reference proteome</keyword>
<feature type="compositionally biased region" description="Low complexity" evidence="1">
    <location>
        <begin position="38"/>
        <end position="49"/>
    </location>
</feature>